<dbReference type="EMBL" id="WXEY01000001">
    <property type="protein sequence ID" value="MZP28190.1"/>
    <property type="molecule type" value="Genomic_DNA"/>
</dbReference>
<feature type="domain" description="Polymerase beta nucleotidyltransferase" evidence="2">
    <location>
        <begin position="10"/>
        <end position="98"/>
    </location>
</feature>
<dbReference type="SUPFAM" id="SSF81301">
    <property type="entry name" value="Nucleotidyltransferase"/>
    <property type="match status" value="1"/>
</dbReference>
<reference evidence="3 4" key="1">
    <citation type="submission" date="2020-01" db="EMBL/GenBank/DDBJ databases">
        <title>Whole-genome sequence of Heliobacterium undosum DSM 13378.</title>
        <authorList>
            <person name="Kyndt J.A."/>
            <person name="Meyer T.E."/>
        </authorList>
    </citation>
    <scope>NUCLEOTIDE SEQUENCE [LARGE SCALE GENOMIC DNA]</scope>
    <source>
        <strain evidence="3 4">DSM 13378</strain>
    </source>
</reference>
<dbReference type="Pfam" id="PF18765">
    <property type="entry name" value="Polbeta"/>
    <property type="match status" value="1"/>
</dbReference>
<dbReference type="OrthoDB" id="9816197at2"/>
<dbReference type="PANTHER" id="PTHR43449">
    <property type="entry name" value="NUCLEOTIDYLTRANSFERASE"/>
    <property type="match status" value="1"/>
</dbReference>
<organism evidence="3 4">
    <name type="scientific">Heliomicrobium undosum</name>
    <dbReference type="NCBI Taxonomy" id="121734"/>
    <lineage>
        <taxon>Bacteria</taxon>
        <taxon>Bacillati</taxon>
        <taxon>Bacillota</taxon>
        <taxon>Clostridia</taxon>
        <taxon>Eubacteriales</taxon>
        <taxon>Heliobacteriaceae</taxon>
        <taxon>Heliomicrobium</taxon>
    </lineage>
</organism>
<comment type="caution">
    <text evidence="3">The sequence shown here is derived from an EMBL/GenBank/DDBJ whole genome shotgun (WGS) entry which is preliminary data.</text>
</comment>
<protein>
    <submittedName>
        <fullName evidence="3">Nucleotidyltransferase domain-containing protein</fullName>
    </submittedName>
</protein>
<evidence type="ECO:0000313" key="4">
    <source>
        <dbReference type="Proteomes" id="UP000463470"/>
    </source>
</evidence>
<keyword evidence="4" id="KW-1185">Reference proteome</keyword>
<keyword evidence="3" id="KW-0808">Transferase</keyword>
<dbReference type="InterPro" id="IPR043519">
    <property type="entry name" value="NT_sf"/>
</dbReference>
<name>A0A845L199_9FIRM</name>
<sequence>MNVTAIPGVNRLIEELKKRPEVERIILFGSRARGDHEERSDIDLAIVAPDATQRQWFDILDAVEEADTLYSIDVLRWEEVSNALRDRIANEGKVLYERGAESCAEPAQSGQRPKAVEGGLART</sequence>
<accession>A0A845L199</accession>
<evidence type="ECO:0000313" key="3">
    <source>
        <dbReference type="EMBL" id="MZP28190.1"/>
    </source>
</evidence>
<feature type="region of interest" description="Disordered" evidence="1">
    <location>
        <begin position="101"/>
        <end position="123"/>
    </location>
</feature>
<gene>
    <name evidence="3" type="ORF">GTO91_00430</name>
</gene>
<dbReference type="CDD" id="cd05403">
    <property type="entry name" value="NT_KNTase_like"/>
    <property type="match status" value="1"/>
</dbReference>
<proteinExistence type="predicted"/>
<dbReference type="RefSeq" id="WP_161253186.1">
    <property type="nucleotide sequence ID" value="NZ_WXEY01000001.1"/>
</dbReference>
<dbReference type="NCBIfam" id="NF047752">
    <property type="entry name" value="MntA_antitoxin"/>
    <property type="match status" value="1"/>
</dbReference>
<dbReference type="PANTHER" id="PTHR43449:SF1">
    <property type="entry name" value="POLYMERASE BETA NUCLEOTIDYLTRANSFERASE DOMAIN-CONTAINING PROTEIN"/>
    <property type="match status" value="1"/>
</dbReference>
<dbReference type="InterPro" id="IPR041633">
    <property type="entry name" value="Polbeta"/>
</dbReference>
<dbReference type="GO" id="GO:0016740">
    <property type="term" value="F:transferase activity"/>
    <property type="evidence" value="ECO:0007669"/>
    <property type="project" value="UniProtKB-KW"/>
</dbReference>
<dbReference type="Proteomes" id="UP000463470">
    <property type="component" value="Unassembled WGS sequence"/>
</dbReference>
<dbReference type="Gene3D" id="3.30.460.10">
    <property type="entry name" value="Beta Polymerase, domain 2"/>
    <property type="match status" value="1"/>
</dbReference>
<dbReference type="AlphaFoldDB" id="A0A845L199"/>
<evidence type="ECO:0000259" key="2">
    <source>
        <dbReference type="Pfam" id="PF18765"/>
    </source>
</evidence>
<evidence type="ECO:0000256" key="1">
    <source>
        <dbReference type="SAM" id="MobiDB-lite"/>
    </source>
</evidence>